<protein>
    <submittedName>
        <fullName evidence="3">BUG/TctC family periplasmic protein</fullName>
    </submittedName>
</protein>
<organism evidence="3">
    <name type="scientific">uncultured Acetobacteraceae bacterium</name>
    <dbReference type="NCBI Taxonomy" id="169975"/>
    <lineage>
        <taxon>Bacteria</taxon>
        <taxon>Pseudomonadati</taxon>
        <taxon>Pseudomonadota</taxon>
        <taxon>Alphaproteobacteria</taxon>
        <taxon>Acetobacterales</taxon>
        <taxon>Acetobacteraceae</taxon>
        <taxon>environmental samples</taxon>
    </lineage>
</organism>
<dbReference type="Gene3D" id="3.40.190.10">
    <property type="entry name" value="Periplasmic binding protein-like II"/>
    <property type="match status" value="1"/>
</dbReference>
<dbReference type="PIRSF" id="PIRSF017082">
    <property type="entry name" value="YflP"/>
    <property type="match status" value="1"/>
</dbReference>
<sequence>MTRLVRRRLPALASLLLPAARASSQSADAFPERPVRYVVPFAPAGLTDIMARLLAQRLSETWPRPVVVDNRPGGNAMVGADAAAKAAPDGHTLLAVTLTHAVNVALYPNAPYDLRRDFAAVSVLGALPLVVCVPTAHPARDLGGLLAMVRERQMSAGSSGNGSPPHLGLELVRRIAGAGANLVHVSYRGGAPAVTDLVAGNLDLIVSNLPECIGQLRAGRLRGLAITDRARHRLVPDIPTVAEAGTPDLLIANWTAVLTNAAVPAPVLRRLEADTLAAMRDPELVRRAEEGGFDVLGWGSARSQAHIHAEVERWGRLVAEAGIRAD</sequence>
<dbReference type="EMBL" id="CADCTG010000052">
    <property type="protein sequence ID" value="CAA9217624.1"/>
    <property type="molecule type" value="Genomic_DNA"/>
</dbReference>
<dbReference type="AlphaFoldDB" id="A0A6J4H9X2"/>
<name>A0A6J4H9X2_9PROT</name>
<dbReference type="Gene3D" id="3.40.190.150">
    <property type="entry name" value="Bordetella uptake gene, domain 1"/>
    <property type="match status" value="1"/>
</dbReference>
<keyword evidence="2" id="KW-0732">Signal</keyword>
<dbReference type="InterPro" id="IPR005064">
    <property type="entry name" value="BUG"/>
</dbReference>
<proteinExistence type="inferred from homology"/>
<evidence type="ECO:0000256" key="1">
    <source>
        <dbReference type="ARBA" id="ARBA00006987"/>
    </source>
</evidence>
<comment type="similarity">
    <text evidence="1">Belongs to the UPF0065 (bug) family.</text>
</comment>
<dbReference type="Pfam" id="PF03401">
    <property type="entry name" value="TctC"/>
    <property type="match status" value="1"/>
</dbReference>
<evidence type="ECO:0000313" key="3">
    <source>
        <dbReference type="EMBL" id="CAA9217624.1"/>
    </source>
</evidence>
<evidence type="ECO:0000256" key="2">
    <source>
        <dbReference type="SAM" id="SignalP"/>
    </source>
</evidence>
<gene>
    <name evidence="3" type="ORF">AVDCRST_MAG08-475</name>
</gene>
<dbReference type="PANTHER" id="PTHR42928:SF5">
    <property type="entry name" value="BLR1237 PROTEIN"/>
    <property type="match status" value="1"/>
</dbReference>
<dbReference type="PANTHER" id="PTHR42928">
    <property type="entry name" value="TRICARBOXYLATE-BINDING PROTEIN"/>
    <property type="match status" value="1"/>
</dbReference>
<reference evidence="3" key="1">
    <citation type="submission" date="2020-02" db="EMBL/GenBank/DDBJ databases">
        <authorList>
            <person name="Meier V. D."/>
        </authorList>
    </citation>
    <scope>NUCLEOTIDE SEQUENCE</scope>
    <source>
        <strain evidence="3">AVDCRST_MAG08</strain>
    </source>
</reference>
<dbReference type="InterPro" id="IPR042100">
    <property type="entry name" value="Bug_dom1"/>
</dbReference>
<accession>A0A6J4H9X2</accession>
<feature type="chain" id="PRO_5027029523" evidence="2">
    <location>
        <begin position="30"/>
        <end position="326"/>
    </location>
</feature>
<feature type="signal peptide" evidence="2">
    <location>
        <begin position="1"/>
        <end position="29"/>
    </location>
</feature>